<protein>
    <submittedName>
        <fullName evidence="5">DUF11 domain-containing protein</fullName>
    </submittedName>
</protein>
<dbReference type="InterPro" id="IPR055354">
    <property type="entry name" value="DUF7507"/>
</dbReference>
<name>A0A3L6ZZV0_9MICO</name>
<feature type="region of interest" description="Disordered" evidence="1">
    <location>
        <begin position="1021"/>
        <end position="1121"/>
    </location>
</feature>
<evidence type="ECO:0000313" key="5">
    <source>
        <dbReference type="EMBL" id="RLP73344.1"/>
    </source>
</evidence>
<dbReference type="InterPro" id="IPR057687">
    <property type="entry name" value="DUF7927"/>
</dbReference>
<keyword evidence="2" id="KW-1133">Transmembrane helix</keyword>
<organism evidence="5 6">
    <name type="scientific">Mycetocola tolaasinivorans</name>
    <dbReference type="NCBI Taxonomy" id="76635"/>
    <lineage>
        <taxon>Bacteria</taxon>
        <taxon>Bacillati</taxon>
        <taxon>Actinomycetota</taxon>
        <taxon>Actinomycetes</taxon>
        <taxon>Micrococcales</taxon>
        <taxon>Microbacteriaceae</taxon>
        <taxon>Mycetocola</taxon>
    </lineage>
</organism>
<dbReference type="Proteomes" id="UP000272503">
    <property type="component" value="Unassembled WGS sequence"/>
</dbReference>
<proteinExistence type="predicted"/>
<sequence length="1152" mass="121080">MLALVLVASGGFALDAVTAPPASAEAGVEGTSVQIPQRWYSYVSPGERFQVRSAFRTNTGANGGDLVTKWVVYAPDGEVAWECNQATGAGKRCDWEGPVQTEAGVWVAALEPARGSHPNNHGRNIVTWQINPLRGNSTVPGRTWSERFDLTDSATVPSYPMWVQTEFGYTYEVEYRGLRGITSAFQASAFGNVNGTTCASVYHSLASGANNPKPDFGPVSWKPQCGAAPDKVFFGKPNLDGLPRVVTLPGGATTWLNVPLEKPELRVQRFTPDFPGSRAGLFTFVASGFEGNIEIRIDTDGDGDFAGPKDIVTRSAIYGGQGRFRFDGRDAAGAEIPTSTPIAFRVGIEKLGETHFLLGDVEILSGGMKVTRLNGLQSSGSTIVHWNDEPVTLREWDRQANIKCGTLPSPLRSPEEGVDSNGGVRGWSATGCKDMNGSASSTTNGGSWGNNRSLDTWAYERFDLNEPGAPVVTMDIPGFAVTKDSVPASGVSVSPGEVVNYTVTASAVPYSHPEQISQPANFWNGRLSDTITGVTDDADVDLDALTQTPSAQELGGAMTTIVTRDDNRQWTWTGTGIPVETAVSVNYSAVVKPLEQGGDGALYNVAFAHLEETPPPFPEGCPVLDNRSLATCGWTEHPVDGLSFEKSSTPLRETAVLPGEEITYTLSFANNGQNPVAINHVDDMNGLTDDVDLNDFSVDRVTITPGDATLVPTWNADTHRMGLTGTLEPGQSVQLTYSVTVGARTGDGVIANFLLRAGEARPAVCVEGNRGCTVHFVPSLEIKKTFLGDYEDLDGSGSIRLGDLVPFAFTVTNGGATAIEQIQVIDPLVQAQGVGVRCETTRLRPGQSTTCVTEAGYEIQAADVEAGSVTNSATVRGIPTNGARLTSAESAATVNVERVEPGLSIVKSLDDDNAAHPGGGDIPAGVEDVNDNGRVDAGDRVWYAFTVTNTGDTRLEEVRVIDDKLTEAGIAIDRPSNTLNVGQSIRCVSVEPWIITEAEAADGAVENVARAEADNATTELIEAEPSDHRLSVDATVSPSPSPSVTVSPTPTPTPTVTVSPTSSPAPTVTVSPTSTPSPTDPGTISPTPTVTATLTPDPSEPGTPGPTIGPGGTLGETGHNPPTSGGILALILLLLGSGALVAKRRSAATSRD</sequence>
<reference evidence="5 6" key="1">
    <citation type="submission" date="2018-10" db="EMBL/GenBank/DDBJ databases">
        <authorList>
            <person name="Li J."/>
        </authorList>
    </citation>
    <scope>NUCLEOTIDE SEQUENCE [LARGE SCALE GENOMIC DNA]</scope>
    <source>
        <strain evidence="5 6">IF 016277</strain>
    </source>
</reference>
<dbReference type="RefSeq" id="WP_121649667.1">
    <property type="nucleotide sequence ID" value="NZ_RCUX01000014.1"/>
</dbReference>
<evidence type="ECO:0000313" key="6">
    <source>
        <dbReference type="Proteomes" id="UP000272503"/>
    </source>
</evidence>
<dbReference type="EMBL" id="RCUX01000014">
    <property type="protein sequence ID" value="RLP73344.1"/>
    <property type="molecule type" value="Genomic_DNA"/>
</dbReference>
<keyword evidence="2" id="KW-0812">Transmembrane</keyword>
<evidence type="ECO:0000259" key="4">
    <source>
        <dbReference type="Pfam" id="PF25549"/>
    </source>
</evidence>
<keyword evidence="6" id="KW-1185">Reference proteome</keyword>
<evidence type="ECO:0000256" key="1">
    <source>
        <dbReference type="SAM" id="MobiDB-lite"/>
    </source>
</evidence>
<feature type="transmembrane region" description="Helical" evidence="2">
    <location>
        <begin position="1124"/>
        <end position="1142"/>
    </location>
</feature>
<accession>A0A3L6ZZV0</accession>
<feature type="compositionally biased region" description="Low complexity" evidence="1">
    <location>
        <begin position="1032"/>
        <end position="1089"/>
    </location>
</feature>
<dbReference type="AlphaFoldDB" id="A0A3L6ZZV0"/>
<feature type="domain" description="DUF7927" evidence="4">
    <location>
        <begin position="480"/>
        <end position="621"/>
    </location>
</feature>
<evidence type="ECO:0000259" key="3">
    <source>
        <dbReference type="Pfam" id="PF24346"/>
    </source>
</evidence>
<evidence type="ECO:0000256" key="2">
    <source>
        <dbReference type="SAM" id="Phobius"/>
    </source>
</evidence>
<keyword evidence="2" id="KW-0472">Membrane</keyword>
<dbReference type="Pfam" id="PF24346">
    <property type="entry name" value="DUF7507"/>
    <property type="match status" value="2"/>
</dbReference>
<feature type="domain" description="DUF7507" evidence="3">
    <location>
        <begin position="934"/>
        <end position="1021"/>
    </location>
</feature>
<feature type="domain" description="DUF7507" evidence="3">
    <location>
        <begin position="778"/>
        <end position="887"/>
    </location>
</feature>
<dbReference type="Pfam" id="PF25549">
    <property type="entry name" value="DUF7927"/>
    <property type="match status" value="2"/>
</dbReference>
<comment type="caution">
    <text evidence="5">The sequence shown here is derived from an EMBL/GenBank/DDBJ whole genome shotgun (WGS) entry which is preliminary data.</text>
</comment>
<gene>
    <name evidence="5" type="ORF">D9V32_14670</name>
</gene>
<feature type="domain" description="DUF7927" evidence="4">
    <location>
        <begin position="642"/>
        <end position="776"/>
    </location>
</feature>
<dbReference type="OrthoDB" id="134475at2"/>